<dbReference type="InterPro" id="IPR044862">
    <property type="entry name" value="Pro_4_hyd_alph_FE2OG_OXY"/>
</dbReference>
<organism evidence="2 3">
    <name type="scientific">Tripterygium wilfordii</name>
    <name type="common">Thunder God vine</name>
    <dbReference type="NCBI Taxonomy" id="458696"/>
    <lineage>
        <taxon>Eukaryota</taxon>
        <taxon>Viridiplantae</taxon>
        <taxon>Streptophyta</taxon>
        <taxon>Embryophyta</taxon>
        <taxon>Tracheophyta</taxon>
        <taxon>Spermatophyta</taxon>
        <taxon>Magnoliopsida</taxon>
        <taxon>eudicotyledons</taxon>
        <taxon>Gunneridae</taxon>
        <taxon>Pentapetalae</taxon>
        <taxon>rosids</taxon>
        <taxon>fabids</taxon>
        <taxon>Celastrales</taxon>
        <taxon>Celastraceae</taxon>
        <taxon>Tripterygium</taxon>
    </lineage>
</organism>
<reference evidence="2 3" key="1">
    <citation type="journal article" date="2020" name="Nat. Commun.">
        <title>Genome of Tripterygium wilfordii and identification of cytochrome P450 involved in triptolide biosynthesis.</title>
        <authorList>
            <person name="Tu L."/>
            <person name="Su P."/>
            <person name="Zhang Z."/>
            <person name="Gao L."/>
            <person name="Wang J."/>
            <person name="Hu T."/>
            <person name="Zhou J."/>
            <person name="Zhang Y."/>
            <person name="Zhao Y."/>
            <person name="Liu Y."/>
            <person name="Song Y."/>
            <person name="Tong Y."/>
            <person name="Lu Y."/>
            <person name="Yang J."/>
            <person name="Xu C."/>
            <person name="Jia M."/>
            <person name="Peters R.J."/>
            <person name="Huang L."/>
            <person name="Gao W."/>
        </authorList>
    </citation>
    <scope>NUCLEOTIDE SEQUENCE [LARGE SCALE GENOMIC DNA]</scope>
    <source>
        <strain evidence="3">cv. XIE 37</strain>
        <tissue evidence="2">Leaf</tissue>
    </source>
</reference>
<gene>
    <name evidence="2" type="ORF">HS088_TW03G00404</name>
</gene>
<proteinExistence type="predicted"/>
<dbReference type="InterPro" id="IPR039575">
    <property type="entry name" value="P3H"/>
</dbReference>
<dbReference type="PANTHER" id="PTHR14049">
    <property type="entry name" value="LEPRECAN 1"/>
    <property type="match status" value="1"/>
</dbReference>
<evidence type="ECO:0000313" key="3">
    <source>
        <dbReference type="Proteomes" id="UP000593562"/>
    </source>
</evidence>
<dbReference type="InParanoid" id="A0A7J7DUM3"/>
<dbReference type="EMBL" id="JAAARO010000003">
    <property type="protein sequence ID" value="KAF5750072.1"/>
    <property type="molecule type" value="Genomic_DNA"/>
</dbReference>
<protein>
    <recommendedName>
        <fullName evidence="1">Prolyl 4-hydroxylase alpha subunit Fe(2+) 2OG dioxygenase domain-containing protein</fullName>
    </recommendedName>
</protein>
<dbReference type="GO" id="GO:0032963">
    <property type="term" value="P:collagen metabolic process"/>
    <property type="evidence" value="ECO:0007669"/>
    <property type="project" value="InterPro"/>
</dbReference>
<evidence type="ECO:0000259" key="1">
    <source>
        <dbReference type="Pfam" id="PF13640"/>
    </source>
</evidence>
<keyword evidence="3" id="KW-1185">Reference proteome</keyword>
<comment type="caution">
    <text evidence="2">The sequence shown here is derived from an EMBL/GenBank/DDBJ whole genome shotgun (WGS) entry which is preliminary data.</text>
</comment>
<name>A0A7J7DUM3_TRIWF</name>
<evidence type="ECO:0000313" key="2">
    <source>
        <dbReference type="EMBL" id="KAF5750072.1"/>
    </source>
</evidence>
<dbReference type="AlphaFoldDB" id="A0A7J7DUM3"/>
<dbReference type="Gene3D" id="2.60.120.620">
    <property type="entry name" value="q2cbj1_9rhob like domain"/>
    <property type="match status" value="1"/>
</dbReference>
<sequence>MLTVLISGGKAVCYLNTYGEDFKGGLFHFQDREPETIMPSAGDVAIYTADSCNTHLVDEVTDGERLTLTLWFSRDSNHDEDAKLISLLSQRIMDNSLNMPNLCLPMPASINMYWFSPNQDFDHQSGFNLCCGRMHVLGFDIYVSPASNCLTDCLDALMEPLQVVRGEELFQQEFVNILHALQVLQFYFWKASVFQTSKGKAETGKVVLLSQLKQEEISRLKSLFIRDCQVAQRVFNYETRESDGQHHFDWAIFSAAIAAWEAYTGKLYNELVTSLPYWRTNQSIYTVSFEES</sequence>
<dbReference type="Pfam" id="PF13640">
    <property type="entry name" value="2OG-FeII_Oxy_3"/>
    <property type="match status" value="1"/>
</dbReference>
<dbReference type="FunCoup" id="A0A7J7DUM3">
    <property type="interactions" value="1769"/>
</dbReference>
<dbReference type="Proteomes" id="UP000593562">
    <property type="component" value="Unassembled WGS sequence"/>
</dbReference>
<accession>A0A7J7DUM3</accession>
<dbReference type="PANTHER" id="PTHR14049:SF9">
    <property type="entry name" value="PROCOLLAGEN-PROLINE 3-DIOXYGENASE"/>
    <property type="match status" value="1"/>
</dbReference>
<feature type="domain" description="Prolyl 4-hydroxylase alpha subunit Fe(2+) 2OG dioxygenase" evidence="1">
    <location>
        <begin position="11"/>
        <end position="72"/>
    </location>
</feature>